<comment type="catalytic activity">
    <reaction evidence="1 9 10">
        <text>[protein]-peptidylproline (omega=180) = [protein]-peptidylproline (omega=0)</text>
        <dbReference type="Rhea" id="RHEA:16237"/>
        <dbReference type="Rhea" id="RHEA-COMP:10747"/>
        <dbReference type="Rhea" id="RHEA-COMP:10748"/>
        <dbReference type="ChEBI" id="CHEBI:83833"/>
        <dbReference type="ChEBI" id="CHEBI:83834"/>
        <dbReference type="EC" id="5.2.1.8"/>
    </reaction>
</comment>
<dbReference type="InterPro" id="IPR001179">
    <property type="entry name" value="PPIase_FKBP_dom"/>
</dbReference>
<keyword evidence="7 9" id="KW-0413">Isomerase</keyword>
<comment type="subcellular location">
    <subcellularLocation>
        <location evidence="2">Cytoplasm</location>
    </subcellularLocation>
</comment>
<gene>
    <name evidence="12" type="ORF">AL399_06020</name>
</gene>
<evidence type="ECO:0000313" key="13">
    <source>
        <dbReference type="Proteomes" id="UP000054172"/>
    </source>
</evidence>
<evidence type="ECO:0000256" key="4">
    <source>
        <dbReference type="ARBA" id="ARBA00022490"/>
    </source>
</evidence>
<dbReference type="EC" id="5.2.1.8" evidence="10"/>
<keyword evidence="5 9" id="KW-0697">Rotamase</keyword>
<dbReference type="EMBL" id="LIIK01000026">
    <property type="protein sequence ID" value="KQM08669.1"/>
    <property type="molecule type" value="Genomic_DNA"/>
</dbReference>
<evidence type="ECO:0000256" key="8">
    <source>
        <dbReference type="ARBA" id="ARBA00037071"/>
    </source>
</evidence>
<dbReference type="PATRIC" id="fig|1702214.3.peg.464"/>
<protein>
    <recommendedName>
        <fullName evidence="10">Peptidyl-prolyl cis-trans isomerase</fullName>
        <ecNumber evidence="10">5.2.1.8</ecNumber>
    </recommendedName>
</protein>
<evidence type="ECO:0000256" key="5">
    <source>
        <dbReference type="ARBA" id="ARBA00023110"/>
    </source>
</evidence>
<evidence type="ECO:0000256" key="7">
    <source>
        <dbReference type="ARBA" id="ARBA00023235"/>
    </source>
</evidence>
<evidence type="ECO:0000256" key="10">
    <source>
        <dbReference type="RuleBase" id="RU003915"/>
    </source>
</evidence>
<dbReference type="PANTHER" id="PTHR47861">
    <property type="entry name" value="FKBP-TYPE PEPTIDYL-PROLYL CIS-TRANS ISOMERASE SLYD"/>
    <property type="match status" value="1"/>
</dbReference>
<dbReference type="GO" id="GO:0005737">
    <property type="term" value="C:cytoplasm"/>
    <property type="evidence" value="ECO:0007669"/>
    <property type="project" value="UniProtKB-SubCell"/>
</dbReference>
<accession>A0A0Q4B6Y9</accession>
<dbReference type="Proteomes" id="UP000054172">
    <property type="component" value="Unassembled WGS sequence"/>
</dbReference>
<keyword evidence="4" id="KW-0963">Cytoplasm</keyword>
<evidence type="ECO:0000256" key="1">
    <source>
        <dbReference type="ARBA" id="ARBA00000971"/>
    </source>
</evidence>
<comment type="similarity">
    <text evidence="3 10">Belongs to the FKBP-type PPIase family.</text>
</comment>
<evidence type="ECO:0000256" key="3">
    <source>
        <dbReference type="ARBA" id="ARBA00006577"/>
    </source>
</evidence>
<feature type="domain" description="PPIase FKBP-type" evidence="11">
    <location>
        <begin position="6"/>
        <end position="93"/>
    </location>
</feature>
<organism evidence="12 13">
    <name type="scientific">Candidatus [Bacteroides] periocalifornicus</name>
    <dbReference type="NCBI Taxonomy" id="1702214"/>
    <lineage>
        <taxon>Bacteria</taxon>
        <taxon>Pseudomonadati</taxon>
        <taxon>Bacteroidota</taxon>
    </lineage>
</organism>
<sequence>MKAEYNKKVAVSYELTVDGKVEDRADENNPLEFIPGHGQLLAGFEDAILGLEPGQTFELTLTPDKGYGEWDEQYKAELPKSIFVIDGELAKDILVPGNTVPLTTKGGQTMVGKVVAVNDETVTMDFNHPMAGKTLHFTGKVIEVREPTFEEIQELLSRKSRGCDCGCDCGADGETGCSGCC</sequence>
<dbReference type="Pfam" id="PF00254">
    <property type="entry name" value="FKBP_C"/>
    <property type="match status" value="1"/>
</dbReference>
<dbReference type="AlphaFoldDB" id="A0A0Q4B6Y9"/>
<dbReference type="PANTHER" id="PTHR47861:SF3">
    <property type="entry name" value="FKBP-TYPE PEPTIDYL-PROLYL CIS-TRANS ISOMERASE SLYD"/>
    <property type="match status" value="1"/>
</dbReference>
<name>A0A0Q4B6Y9_9BACT</name>
<keyword evidence="6" id="KW-0143">Chaperone</keyword>
<dbReference type="STRING" id="1702214.AL399_06020"/>
<comment type="caution">
    <text evidence="12">The sequence shown here is derived from an EMBL/GenBank/DDBJ whole genome shotgun (WGS) entry which is preliminary data.</text>
</comment>
<dbReference type="InterPro" id="IPR046357">
    <property type="entry name" value="PPIase_dom_sf"/>
</dbReference>
<dbReference type="GO" id="GO:0003755">
    <property type="term" value="F:peptidyl-prolyl cis-trans isomerase activity"/>
    <property type="evidence" value="ECO:0007669"/>
    <property type="project" value="UniProtKB-UniRule"/>
</dbReference>
<evidence type="ECO:0000256" key="9">
    <source>
        <dbReference type="PROSITE-ProRule" id="PRU00277"/>
    </source>
</evidence>
<evidence type="ECO:0000313" key="12">
    <source>
        <dbReference type="EMBL" id="KQM08669.1"/>
    </source>
</evidence>
<dbReference type="Gene3D" id="3.10.50.40">
    <property type="match status" value="1"/>
</dbReference>
<evidence type="ECO:0000259" key="11">
    <source>
        <dbReference type="PROSITE" id="PS50059"/>
    </source>
</evidence>
<dbReference type="PROSITE" id="PS50059">
    <property type="entry name" value="FKBP_PPIASE"/>
    <property type="match status" value="1"/>
</dbReference>
<evidence type="ECO:0000256" key="2">
    <source>
        <dbReference type="ARBA" id="ARBA00004496"/>
    </source>
</evidence>
<reference evidence="12" key="1">
    <citation type="submission" date="2015-08" db="EMBL/GenBank/DDBJ databases">
        <title>Candidatus Bacteriodes Periocalifornicus.</title>
        <authorList>
            <person name="McLean J.S."/>
            <person name="Kelley S."/>
        </authorList>
    </citation>
    <scope>NUCLEOTIDE SEQUENCE [LARGE SCALE GENOMIC DNA]</scope>
    <source>
        <strain evidence="12">12B</strain>
    </source>
</reference>
<dbReference type="GO" id="GO:0042026">
    <property type="term" value="P:protein refolding"/>
    <property type="evidence" value="ECO:0007669"/>
    <property type="project" value="UniProtKB-ARBA"/>
</dbReference>
<dbReference type="SUPFAM" id="SSF54534">
    <property type="entry name" value="FKBP-like"/>
    <property type="match status" value="1"/>
</dbReference>
<evidence type="ECO:0000256" key="6">
    <source>
        <dbReference type="ARBA" id="ARBA00023186"/>
    </source>
</evidence>
<proteinExistence type="inferred from homology"/>
<keyword evidence="13" id="KW-1185">Reference proteome</keyword>
<comment type="function">
    <text evidence="8">Also involved in hydrogenase metallocenter assembly, probably by participating in the nickel insertion step. This function in hydrogenase biosynthesis requires chaperone activity and the presence of the metal-binding domain, but not PPIase activity.</text>
</comment>